<feature type="region of interest" description="Disordered" evidence="10">
    <location>
        <begin position="201"/>
        <end position="224"/>
    </location>
</feature>
<feature type="region of interest" description="Disordered" evidence="10">
    <location>
        <begin position="736"/>
        <end position="810"/>
    </location>
</feature>
<dbReference type="Proteomes" id="UP000042958">
    <property type="component" value="Unassembled WGS sequence"/>
</dbReference>
<dbReference type="GO" id="GO:0004571">
    <property type="term" value="F:mannosyl-oligosaccharide 1,2-alpha-mannosidase activity"/>
    <property type="evidence" value="ECO:0007669"/>
    <property type="project" value="InterPro"/>
</dbReference>
<dbReference type="InterPro" id="IPR050749">
    <property type="entry name" value="Glycosyl_Hydrolase_47"/>
</dbReference>
<dbReference type="Gene3D" id="1.50.10.10">
    <property type="match status" value="3"/>
</dbReference>
<dbReference type="InterPro" id="IPR036026">
    <property type="entry name" value="Seven-hairpin_glycosidases"/>
</dbReference>
<dbReference type="OrthoDB" id="10052040at2759"/>
<reference evidence="13" key="1">
    <citation type="journal article" date="2015" name="Genome Announc.">
        <title>Draft genome sequence of the fungus Penicillium brasilianum MG11.</title>
        <authorList>
            <person name="Horn F."/>
            <person name="Linde J."/>
            <person name="Mattern D.J."/>
            <person name="Walther G."/>
            <person name="Guthke R."/>
            <person name="Brakhage A.A."/>
            <person name="Valiante V."/>
        </authorList>
    </citation>
    <scope>NUCLEOTIDE SEQUENCE [LARGE SCALE GENOMIC DNA]</scope>
    <source>
        <strain evidence="13">MG11</strain>
    </source>
</reference>
<organism evidence="12 13">
    <name type="scientific">Penicillium brasilianum</name>
    <dbReference type="NCBI Taxonomy" id="104259"/>
    <lineage>
        <taxon>Eukaryota</taxon>
        <taxon>Fungi</taxon>
        <taxon>Dikarya</taxon>
        <taxon>Ascomycota</taxon>
        <taxon>Pezizomycotina</taxon>
        <taxon>Eurotiomycetes</taxon>
        <taxon>Eurotiomycetidae</taxon>
        <taxon>Eurotiales</taxon>
        <taxon>Aspergillaceae</taxon>
        <taxon>Penicillium</taxon>
    </lineage>
</organism>
<accession>A0A0F7VD51</accession>
<feature type="compositionally biased region" description="Low complexity" evidence="10">
    <location>
        <begin position="513"/>
        <end position="525"/>
    </location>
</feature>
<dbReference type="GO" id="GO:0005975">
    <property type="term" value="P:carbohydrate metabolic process"/>
    <property type="evidence" value="ECO:0007669"/>
    <property type="project" value="InterPro"/>
</dbReference>
<feature type="compositionally biased region" description="Basic and acidic residues" evidence="10">
    <location>
        <begin position="214"/>
        <end position="224"/>
    </location>
</feature>
<keyword evidence="5 8" id="KW-1015">Disulfide bond</keyword>
<evidence type="ECO:0000256" key="6">
    <source>
        <dbReference type="PIRSR" id="PIRSR601382-1"/>
    </source>
</evidence>
<dbReference type="PANTHER" id="PTHR11742">
    <property type="entry name" value="MANNOSYL-OLIGOSACCHARIDE ALPHA-1,2-MANNOSIDASE-RELATED"/>
    <property type="match status" value="1"/>
</dbReference>
<feature type="active site" evidence="6">
    <location>
        <position position="562"/>
    </location>
</feature>
<feature type="active site" description="Proton donor" evidence="6">
    <location>
        <position position="312"/>
    </location>
</feature>
<dbReference type="EMBL" id="CDHK01000004">
    <property type="protein sequence ID" value="CEO59933.1"/>
    <property type="molecule type" value="Genomic_DNA"/>
</dbReference>
<dbReference type="GO" id="GO:0016020">
    <property type="term" value="C:membrane"/>
    <property type="evidence" value="ECO:0007669"/>
    <property type="project" value="InterPro"/>
</dbReference>
<keyword evidence="11" id="KW-0732">Signal</keyword>
<dbReference type="GO" id="GO:0005509">
    <property type="term" value="F:calcium ion binding"/>
    <property type="evidence" value="ECO:0007669"/>
    <property type="project" value="InterPro"/>
</dbReference>
<evidence type="ECO:0000256" key="1">
    <source>
        <dbReference type="ARBA" id="ARBA00001913"/>
    </source>
</evidence>
<feature type="compositionally biased region" description="Polar residues" evidence="10">
    <location>
        <begin position="526"/>
        <end position="535"/>
    </location>
</feature>
<dbReference type="GO" id="GO:0005783">
    <property type="term" value="C:endoplasmic reticulum"/>
    <property type="evidence" value="ECO:0007669"/>
    <property type="project" value="TreeGrafter"/>
</dbReference>
<feature type="region of interest" description="Disordered" evidence="10">
    <location>
        <begin position="508"/>
        <end position="540"/>
    </location>
</feature>
<dbReference type="STRING" id="104259.A0A0F7VD51"/>
<evidence type="ECO:0000256" key="11">
    <source>
        <dbReference type="SAM" id="SignalP"/>
    </source>
</evidence>
<dbReference type="UniPathway" id="UPA00378"/>
<dbReference type="PANTHER" id="PTHR11742:SF103">
    <property type="entry name" value="ENDOPLASMIC RETICULUM MANNOSIDASE MNL2-RELATED"/>
    <property type="match status" value="1"/>
</dbReference>
<evidence type="ECO:0000256" key="8">
    <source>
        <dbReference type="PIRSR" id="PIRSR601382-3"/>
    </source>
</evidence>
<dbReference type="AlphaFoldDB" id="A0A0F7VD51"/>
<dbReference type="SUPFAM" id="SSF48225">
    <property type="entry name" value="Seven-hairpin glycosidases"/>
    <property type="match status" value="1"/>
</dbReference>
<feature type="signal peptide" evidence="11">
    <location>
        <begin position="1"/>
        <end position="27"/>
    </location>
</feature>
<keyword evidence="7" id="KW-0479">Metal-binding</keyword>
<feature type="chain" id="PRO_5002523987" description="alpha-1,2-Mannosidase" evidence="11">
    <location>
        <begin position="28"/>
        <end position="920"/>
    </location>
</feature>
<gene>
    <name evidence="12" type="ORF">PMG11_04581</name>
</gene>
<comment type="cofactor">
    <cofactor evidence="1 7">
        <name>Ca(2+)</name>
        <dbReference type="ChEBI" id="CHEBI:29108"/>
    </cofactor>
</comment>
<name>A0A0F7VD51_PENBI</name>
<protein>
    <recommendedName>
        <fullName evidence="9">alpha-1,2-Mannosidase</fullName>
        <ecNumber evidence="9">3.2.1.-</ecNumber>
    </recommendedName>
</protein>
<evidence type="ECO:0000256" key="7">
    <source>
        <dbReference type="PIRSR" id="PIRSR601382-2"/>
    </source>
</evidence>
<dbReference type="PRINTS" id="PR00747">
    <property type="entry name" value="GLYHDRLASE47"/>
</dbReference>
<evidence type="ECO:0000256" key="2">
    <source>
        <dbReference type="ARBA" id="ARBA00004922"/>
    </source>
</evidence>
<comment type="pathway">
    <text evidence="2">Protein modification; protein glycosylation.</text>
</comment>
<sequence>MFRARRYRVLLVFAAVFLLTTLHFARSRDWSQTAVIETPGGDHPSQAAVPNENLPKPQSPAEDSSKSPPSTVPNSNSPPYPPQNEFKSPVGPGSAKGDKNKELGSTHGSESTSGSTASDNAPLKSPGTGSSGSSDEKKPGSSSSKQSPTIIGESIDNFPEEIDHGGTGRLSVQEHPNGPAAHWVKTPERFPVAPGELITLPKEASKAMPKLQAKAKDESSDDRQERLQRLSTIKAEFKHAWAGYKKIAMGHDEIKPLTESFDDPFNGWGATLIDSIDTLWIMDLKDEFSEAIDAVKKIDFTTSPREDIPVFETVIRYLGGLLGAYDISGQKYEVLLEKAEQLAEVLIGAFDTPNRMPVLYYRWTPAHTKRPHRASAKATLAEIGSLSLEFTRLAQLTKQDKYYDAIARITNRLEEFQDSTNIPGLWPLRVNAQGCAKYRPSRDAAMPMEDDFEELVVTNTTSSIVATSTPSSTRTRKPYAAPTDLESYIRLIQRDTEIDLSEAELAPYNRGGSSASSASSASSESTIRFTSGDSTSTEKCDGGLELPLSLRDNKYGLGGLADSTYEYLPKEYLILGGANDQYKKMYKKAIDAARKNLLFKPMVKSERDLRFMATTGSLDPTKPGVLAPGDLEYESTHLSCFLGGMVALGAKAFSIEGDLDLAAKLTDGCVWAYESTNTGIMPERFRLLPCSKDKSCEWDEKLYQADVKRYSHVIDSEAEARFRTGESTYGQRVKLNTDYKPQEAGESGVAVPLPMPGSMNPHDSDPAYNKRDAVTAGRGAAPPASNREAPRPAFVSQSEGNEINDRLPSGMTSIPAPEYFLRPEAIESVFIMFRLTGDDAWRRKGWKMFEAITKYTRTNVAHAGIKDVTAPKPAQKDAMESFWTAETLKYFYLLFSDPSVVDLDKYVLNTEAHPFQRPVS</sequence>
<comment type="similarity">
    <text evidence="3 9">Belongs to the glycosyl hydrolase 47 family.</text>
</comment>
<keyword evidence="13" id="KW-1185">Reference proteome</keyword>
<feature type="compositionally biased region" description="Low complexity" evidence="10">
    <location>
        <begin position="66"/>
        <end position="75"/>
    </location>
</feature>
<evidence type="ECO:0000256" key="3">
    <source>
        <dbReference type="ARBA" id="ARBA00007658"/>
    </source>
</evidence>
<feature type="region of interest" description="Disordered" evidence="10">
    <location>
        <begin position="35"/>
        <end position="188"/>
    </location>
</feature>
<keyword evidence="7" id="KW-0106">Calcium</keyword>
<dbReference type="GO" id="GO:0036503">
    <property type="term" value="P:ERAD pathway"/>
    <property type="evidence" value="ECO:0007669"/>
    <property type="project" value="UniProtKB-ARBA"/>
</dbReference>
<evidence type="ECO:0000256" key="10">
    <source>
        <dbReference type="SAM" id="MobiDB-lite"/>
    </source>
</evidence>
<feature type="compositionally biased region" description="Basic and acidic residues" evidence="10">
    <location>
        <begin position="762"/>
        <end position="773"/>
    </location>
</feature>
<dbReference type="InterPro" id="IPR012341">
    <property type="entry name" value="6hp_glycosidase-like_sf"/>
</dbReference>
<feature type="compositionally biased region" description="Low complexity" evidence="10">
    <location>
        <begin position="105"/>
        <end position="118"/>
    </location>
</feature>
<feature type="disulfide bond" evidence="8">
    <location>
        <begin position="640"/>
        <end position="669"/>
    </location>
</feature>
<feature type="active site" description="Proton donor" evidence="6">
    <location>
        <position position="683"/>
    </location>
</feature>
<evidence type="ECO:0000256" key="9">
    <source>
        <dbReference type="RuleBase" id="RU361193"/>
    </source>
</evidence>
<evidence type="ECO:0000313" key="12">
    <source>
        <dbReference type="EMBL" id="CEO59933.1"/>
    </source>
</evidence>
<dbReference type="Pfam" id="PF01532">
    <property type="entry name" value="Glyco_hydro_47"/>
    <property type="match status" value="1"/>
</dbReference>
<keyword evidence="9" id="KW-0326">Glycosidase</keyword>
<feature type="binding site" evidence="7">
    <location>
        <position position="910"/>
    </location>
    <ligand>
        <name>Ca(2+)</name>
        <dbReference type="ChEBI" id="CHEBI:29108"/>
    </ligand>
</feature>
<feature type="active site" evidence="6">
    <location>
        <position position="824"/>
    </location>
</feature>
<proteinExistence type="inferred from homology"/>
<evidence type="ECO:0000256" key="4">
    <source>
        <dbReference type="ARBA" id="ARBA00022801"/>
    </source>
</evidence>
<evidence type="ECO:0000256" key="5">
    <source>
        <dbReference type="ARBA" id="ARBA00023157"/>
    </source>
</evidence>
<dbReference type="InterPro" id="IPR001382">
    <property type="entry name" value="Glyco_hydro_47"/>
</dbReference>
<evidence type="ECO:0000313" key="13">
    <source>
        <dbReference type="Proteomes" id="UP000042958"/>
    </source>
</evidence>
<keyword evidence="4 9" id="KW-0378">Hydrolase</keyword>
<dbReference type="EC" id="3.2.1.-" evidence="9"/>